<comment type="caution">
    <text evidence="4">The sequence shown here is derived from an EMBL/GenBank/DDBJ whole genome shotgun (WGS) entry which is preliminary data.</text>
</comment>
<dbReference type="GO" id="GO:0006355">
    <property type="term" value="P:regulation of DNA-templated transcription"/>
    <property type="evidence" value="ECO:0007669"/>
    <property type="project" value="InterPro"/>
</dbReference>
<feature type="domain" description="OmpR/PhoB-type" evidence="3">
    <location>
        <begin position="1"/>
        <end position="72"/>
    </location>
</feature>
<keyword evidence="1 2" id="KW-0238">DNA-binding</keyword>
<dbReference type="InterPro" id="IPR001867">
    <property type="entry name" value="OmpR/PhoB-type_DNA-bd"/>
</dbReference>
<dbReference type="CDD" id="cd00383">
    <property type="entry name" value="trans_reg_C"/>
    <property type="match status" value="1"/>
</dbReference>
<evidence type="ECO:0000313" key="4">
    <source>
        <dbReference type="EMBL" id="TDS64313.1"/>
    </source>
</evidence>
<evidence type="ECO:0000256" key="2">
    <source>
        <dbReference type="PROSITE-ProRule" id="PRU01091"/>
    </source>
</evidence>
<dbReference type="GO" id="GO:0003677">
    <property type="term" value="F:DNA binding"/>
    <property type="evidence" value="ECO:0007669"/>
    <property type="project" value="UniProtKB-UniRule"/>
</dbReference>
<dbReference type="AlphaFoldDB" id="A0A4R7F459"/>
<reference evidence="4 5" key="1">
    <citation type="submission" date="2019-03" db="EMBL/GenBank/DDBJ databases">
        <title>Genomic Encyclopedia of Archaeal and Bacterial Type Strains, Phase II (KMG-II): from individual species to whole genera.</title>
        <authorList>
            <person name="Goeker M."/>
        </authorList>
    </citation>
    <scope>NUCLEOTIDE SEQUENCE [LARGE SCALE GENOMIC DNA]</scope>
    <source>
        <strain evidence="4 5">DSM 28213</strain>
    </source>
</reference>
<evidence type="ECO:0000256" key="1">
    <source>
        <dbReference type="ARBA" id="ARBA00023125"/>
    </source>
</evidence>
<proteinExistence type="predicted"/>
<dbReference type="Proteomes" id="UP000295215">
    <property type="component" value="Unassembled WGS sequence"/>
</dbReference>
<protein>
    <submittedName>
        <fullName evidence="4">Transcriptional regulator</fullName>
    </submittedName>
</protein>
<dbReference type="GO" id="GO:0000160">
    <property type="term" value="P:phosphorelay signal transduction system"/>
    <property type="evidence" value="ECO:0007669"/>
    <property type="project" value="InterPro"/>
</dbReference>
<accession>A0A4R7F459</accession>
<keyword evidence="5" id="KW-1185">Reference proteome</keyword>
<sequence length="72" mass="8615">MSPREYKLLLYLLENKNKVVSRTQILKYVWGIEYDTNTNIVDVYMSYLRNKIDESNGKFIHTIKGTGYMFQE</sequence>
<dbReference type="SMART" id="SM00862">
    <property type="entry name" value="Trans_reg_C"/>
    <property type="match status" value="1"/>
</dbReference>
<name>A0A4R7F459_9FLAO</name>
<dbReference type="InterPro" id="IPR036388">
    <property type="entry name" value="WH-like_DNA-bd_sf"/>
</dbReference>
<feature type="DNA-binding region" description="OmpR/PhoB-type" evidence="2">
    <location>
        <begin position="1"/>
        <end position="72"/>
    </location>
</feature>
<dbReference type="EMBL" id="SOAG01000004">
    <property type="protein sequence ID" value="TDS64313.1"/>
    <property type="molecule type" value="Genomic_DNA"/>
</dbReference>
<evidence type="ECO:0000259" key="3">
    <source>
        <dbReference type="PROSITE" id="PS51755"/>
    </source>
</evidence>
<dbReference type="Gene3D" id="1.10.10.10">
    <property type="entry name" value="Winged helix-like DNA-binding domain superfamily/Winged helix DNA-binding domain"/>
    <property type="match status" value="1"/>
</dbReference>
<dbReference type="PROSITE" id="PS51755">
    <property type="entry name" value="OMPR_PHOB"/>
    <property type="match status" value="1"/>
</dbReference>
<evidence type="ECO:0000313" key="5">
    <source>
        <dbReference type="Proteomes" id="UP000295215"/>
    </source>
</evidence>
<dbReference type="Pfam" id="PF00486">
    <property type="entry name" value="Trans_reg_C"/>
    <property type="match status" value="1"/>
</dbReference>
<dbReference type="InterPro" id="IPR016032">
    <property type="entry name" value="Sig_transdc_resp-reg_C-effctor"/>
</dbReference>
<gene>
    <name evidence="4" type="ORF">C8P70_10429</name>
</gene>
<dbReference type="SUPFAM" id="SSF46894">
    <property type="entry name" value="C-terminal effector domain of the bipartite response regulators"/>
    <property type="match status" value="1"/>
</dbReference>
<organism evidence="4 5">
    <name type="scientific">Myroides indicus</name>
    <dbReference type="NCBI Taxonomy" id="1323422"/>
    <lineage>
        <taxon>Bacteria</taxon>
        <taxon>Pseudomonadati</taxon>
        <taxon>Bacteroidota</taxon>
        <taxon>Flavobacteriia</taxon>
        <taxon>Flavobacteriales</taxon>
        <taxon>Flavobacteriaceae</taxon>
        <taxon>Myroides</taxon>
    </lineage>
</organism>